<dbReference type="InterPro" id="IPR002018">
    <property type="entry name" value="CarbesteraseB"/>
</dbReference>
<evidence type="ECO:0000256" key="1">
    <source>
        <dbReference type="ARBA" id="ARBA00005964"/>
    </source>
</evidence>
<keyword evidence="6" id="KW-1185">Reference proteome</keyword>
<dbReference type="EMBL" id="DS469617">
    <property type="protein sequence ID" value="EDO38887.1"/>
    <property type="molecule type" value="Genomic_DNA"/>
</dbReference>
<proteinExistence type="inferred from homology"/>
<feature type="domain" description="Carboxylesterase type B" evidence="4">
    <location>
        <begin position="2"/>
        <end position="187"/>
    </location>
</feature>
<dbReference type="OMA" id="WAPRESN"/>
<dbReference type="SUPFAM" id="SSF53474">
    <property type="entry name" value="alpha/beta-Hydrolases"/>
    <property type="match status" value="1"/>
</dbReference>
<keyword evidence="2 3" id="KW-0378">Hydrolase</keyword>
<dbReference type="PROSITE" id="PS00122">
    <property type="entry name" value="CARBOXYLESTERASE_B_1"/>
    <property type="match status" value="1"/>
</dbReference>
<accession>A7SBL2</accession>
<dbReference type="InterPro" id="IPR050309">
    <property type="entry name" value="Type-B_Carboxylest/Lipase"/>
</dbReference>
<organism evidence="5 6">
    <name type="scientific">Nematostella vectensis</name>
    <name type="common">Starlet sea anemone</name>
    <dbReference type="NCBI Taxonomy" id="45351"/>
    <lineage>
        <taxon>Eukaryota</taxon>
        <taxon>Metazoa</taxon>
        <taxon>Cnidaria</taxon>
        <taxon>Anthozoa</taxon>
        <taxon>Hexacorallia</taxon>
        <taxon>Actiniaria</taxon>
        <taxon>Edwardsiidae</taxon>
        <taxon>Nematostella</taxon>
    </lineage>
</organism>
<evidence type="ECO:0000256" key="2">
    <source>
        <dbReference type="ARBA" id="ARBA00022801"/>
    </source>
</evidence>
<dbReference type="PhylomeDB" id="A7SBL2"/>
<name>A7SBL2_NEMVE</name>
<dbReference type="EC" id="3.1.1.-" evidence="3"/>
<reference evidence="5 6" key="1">
    <citation type="journal article" date="2007" name="Science">
        <title>Sea anemone genome reveals ancestral eumetazoan gene repertoire and genomic organization.</title>
        <authorList>
            <person name="Putnam N.H."/>
            <person name="Srivastava M."/>
            <person name="Hellsten U."/>
            <person name="Dirks B."/>
            <person name="Chapman J."/>
            <person name="Salamov A."/>
            <person name="Terry A."/>
            <person name="Shapiro H."/>
            <person name="Lindquist E."/>
            <person name="Kapitonov V.V."/>
            <person name="Jurka J."/>
            <person name="Genikhovich G."/>
            <person name="Grigoriev I.V."/>
            <person name="Lucas S.M."/>
            <person name="Steele R.E."/>
            <person name="Finnerty J.R."/>
            <person name="Technau U."/>
            <person name="Martindale M.Q."/>
            <person name="Rokhsar D.S."/>
        </authorList>
    </citation>
    <scope>NUCLEOTIDE SEQUENCE [LARGE SCALE GENOMIC DNA]</scope>
    <source>
        <strain evidence="6">CH2 X CH6</strain>
    </source>
</reference>
<dbReference type="InterPro" id="IPR029058">
    <property type="entry name" value="AB_hydrolase_fold"/>
</dbReference>
<evidence type="ECO:0000313" key="6">
    <source>
        <dbReference type="Proteomes" id="UP000001593"/>
    </source>
</evidence>
<evidence type="ECO:0000313" key="5">
    <source>
        <dbReference type="EMBL" id="EDO38887.1"/>
    </source>
</evidence>
<protein>
    <recommendedName>
        <fullName evidence="3">Carboxylic ester hydrolase</fullName>
        <ecNumber evidence="3">3.1.1.-</ecNumber>
    </recommendedName>
</protein>
<dbReference type="Pfam" id="PF00135">
    <property type="entry name" value="COesterase"/>
    <property type="match status" value="1"/>
</dbReference>
<dbReference type="InterPro" id="IPR019826">
    <property type="entry name" value="Carboxylesterase_B_AS"/>
</dbReference>
<dbReference type="GO" id="GO:0016787">
    <property type="term" value="F:hydrolase activity"/>
    <property type="evidence" value="ECO:0007669"/>
    <property type="project" value="UniProtKB-KW"/>
</dbReference>
<feature type="non-terminal residue" evidence="5">
    <location>
        <position position="187"/>
    </location>
</feature>
<dbReference type="AlphaFoldDB" id="A7SBL2"/>
<dbReference type="PROSITE" id="PS00941">
    <property type="entry name" value="CARBOXYLESTERASE_B_2"/>
    <property type="match status" value="1"/>
</dbReference>
<dbReference type="KEGG" id="nve:5510471"/>
<dbReference type="Proteomes" id="UP000001593">
    <property type="component" value="Unassembled WGS sequence"/>
</dbReference>
<sequence>IATDGGTIRGTRNSNAWVFKGIPYAKPPINDMRWKPPFPCGHNHCWQGTFNAAFYGKVCPQLNSEDQVIGSEDCLYLNVWTPSVDIKQPVLVFIHGGELTYGSGHDSGIHPTPEFVSNLGVVGISFNYRLNAFGFLSLDALSDGSKSNTSGNYGFMDQIMALSWIHTNIARFGGDPDRVILLGQSSG</sequence>
<comment type="similarity">
    <text evidence="1 3">Belongs to the type-B carboxylesterase/lipase family.</text>
</comment>
<dbReference type="Gene3D" id="3.40.50.1820">
    <property type="entry name" value="alpha/beta hydrolase"/>
    <property type="match status" value="1"/>
</dbReference>
<evidence type="ECO:0000256" key="3">
    <source>
        <dbReference type="RuleBase" id="RU361235"/>
    </source>
</evidence>
<dbReference type="InParanoid" id="A7SBL2"/>
<gene>
    <name evidence="5" type="ORF">NEMVEDRAFT_v1g112355</name>
</gene>
<dbReference type="HOGENOM" id="CLU_006586_4_2_1"/>
<evidence type="ECO:0000259" key="4">
    <source>
        <dbReference type="Pfam" id="PF00135"/>
    </source>
</evidence>
<dbReference type="InterPro" id="IPR019819">
    <property type="entry name" value="Carboxylesterase_B_CS"/>
</dbReference>
<dbReference type="PANTHER" id="PTHR11559">
    <property type="entry name" value="CARBOXYLESTERASE"/>
    <property type="match status" value="1"/>
</dbReference>
<dbReference type="eggNOG" id="KOG1516">
    <property type="taxonomic scope" value="Eukaryota"/>
</dbReference>
<dbReference type="STRING" id="45351.A7SBL2"/>
<feature type="non-terminal residue" evidence="5">
    <location>
        <position position="1"/>
    </location>
</feature>